<dbReference type="InterPro" id="IPR050204">
    <property type="entry name" value="AraC_XylS_family_regulators"/>
</dbReference>
<dbReference type="PROSITE" id="PS00041">
    <property type="entry name" value="HTH_ARAC_FAMILY_1"/>
    <property type="match status" value="1"/>
</dbReference>
<dbReference type="OrthoDB" id="345413at2"/>
<dbReference type="STRING" id="1458307.OSB_25500"/>
<reference evidence="1 2" key="1">
    <citation type="journal article" date="2015" name="Genome Announc.">
        <title>Closed Genome Sequence of Octadecabacter temperatus SB1, the First Mesophilic Species of the Genus Octadecabacter.</title>
        <authorList>
            <person name="Voget S."/>
            <person name="Billerbeck S."/>
            <person name="Simon M."/>
            <person name="Daniel R."/>
        </authorList>
    </citation>
    <scope>NUCLEOTIDE SEQUENCE [LARGE SCALE GENOMIC DNA]</scope>
    <source>
        <strain evidence="1 2">SB1</strain>
    </source>
</reference>
<dbReference type="AlphaFoldDB" id="A0A0K0Y864"/>
<gene>
    <name evidence="1" type="primary">melR</name>
    <name evidence="1" type="ORF">OSB_25500</name>
</gene>
<dbReference type="PANTHER" id="PTHR46796">
    <property type="entry name" value="HTH-TYPE TRANSCRIPTIONAL ACTIVATOR RHAS-RELATED"/>
    <property type="match status" value="1"/>
</dbReference>
<evidence type="ECO:0000313" key="1">
    <source>
        <dbReference type="EMBL" id="AKS47081.1"/>
    </source>
</evidence>
<dbReference type="GO" id="GO:0003700">
    <property type="term" value="F:DNA-binding transcription factor activity"/>
    <property type="evidence" value="ECO:0007669"/>
    <property type="project" value="InterPro"/>
</dbReference>
<organism evidence="1 2">
    <name type="scientific">Octadecabacter temperatus</name>
    <dbReference type="NCBI Taxonomy" id="1458307"/>
    <lineage>
        <taxon>Bacteria</taxon>
        <taxon>Pseudomonadati</taxon>
        <taxon>Pseudomonadota</taxon>
        <taxon>Alphaproteobacteria</taxon>
        <taxon>Rhodobacterales</taxon>
        <taxon>Roseobacteraceae</taxon>
        <taxon>Octadecabacter</taxon>
    </lineage>
</organism>
<dbReference type="KEGG" id="otm:OSB_25500"/>
<dbReference type="InterPro" id="IPR018062">
    <property type="entry name" value="HTH_AraC-typ_CS"/>
</dbReference>
<accession>A0A0K0Y864</accession>
<dbReference type="SMART" id="SM00342">
    <property type="entry name" value="HTH_ARAC"/>
    <property type="match status" value="1"/>
</dbReference>
<protein>
    <submittedName>
        <fullName evidence="1">Melibiose operon regulatory protein</fullName>
    </submittedName>
</protein>
<dbReference type="Pfam" id="PF12833">
    <property type="entry name" value="HTH_18"/>
    <property type="match status" value="1"/>
</dbReference>
<dbReference type="GO" id="GO:0043565">
    <property type="term" value="F:sequence-specific DNA binding"/>
    <property type="evidence" value="ECO:0007669"/>
    <property type="project" value="InterPro"/>
</dbReference>
<keyword evidence="2" id="KW-1185">Reference proteome</keyword>
<dbReference type="Proteomes" id="UP000067444">
    <property type="component" value="Chromosome"/>
</dbReference>
<dbReference type="InterPro" id="IPR009057">
    <property type="entry name" value="Homeodomain-like_sf"/>
</dbReference>
<dbReference type="Gene3D" id="1.10.10.60">
    <property type="entry name" value="Homeodomain-like"/>
    <property type="match status" value="2"/>
</dbReference>
<name>A0A0K0Y864_9RHOB</name>
<dbReference type="RefSeq" id="WP_049835317.1">
    <property type="nucleotide sequence ID" value="NZ_CP012160.1"/>
</dbReference>
<dbReference type="EMBL" id="CP012160">
    <property type="protein sequence ID" value="AKS47081.1"/>
    <property type="molecule type" value="Genomic_DNA"/>
</dbReference>
<sequence length="287" mass="32372">MSTADTRLYDPPEEGLAPDDFFVERHEADAMPAAHWHDHLEINWVPKGRIDYLMNGRRVSLLPRRIGVFWAAINHQTISVQEDQMMYCAYIPIGSFLALPIDPEFRASVLAGALVQSGVESPEDGYRLEDMAAGWGGADTVVQQIWREEILLRLRRMSVEPRQSGTLEGADLLKGRRATGVRHVEQMTAFIQDNLADPIDVAIIASQTGLHPTNAQAAFRRVLGMTIAQYLRRQRLSLAMRLLAETDHGISEIAHRAGYSSLTRLYDAFKTHLGRTPRDYRSKMRGH</sequence>
<proteinExistence type="predicted"/>
<dbReference type="PROSITE" id="PS01124">
    <property type="entry name" value="HTH_ARAC_FAMILY_2"/>
    <property type="match status" value="1"/>
</dbReference>
<dbReference type="SUPFAM" id="SSF46689">
    <property type="entry name" value="Homeodomain-like"/>
    <property type="match status" value="2"/>
</dbReference>
<dbReference type="InterPro" id="IPR018060">
    <property type="entry name" value="HTH_AraC"/>
</dbReference>
<evidence type="ECO:0000313" key="2">
    <source>
        <dbReference type="Proteomes" id="UP000067444"/>
    </source>
</evidence>